<keyword evidence="1" id="KW-1133">Transmembrane helix</keyword>
<accession>A0A0R0LSQ3</accession>
<keyword evidence="1" id="KW-0472">Membrane</keyword>
<evidence type="ECO:0000313" key="2">
    <source>
        <dbReference type="EMBL" id="KRH92515.1"/>
    </source>
</evidence>
<dbReference type="EMBL" id="LGUB01000871">
    <property type="protein sequence ID" value="KRH92515.1"/>
    <property type="molecule type" value="Genomic_DNA"/>
</dbReference>
<name>A0A0R0LSQ3_9MICR</name>
<keyword evidence="3" id="KW-1185">Reference proteome</keyword>
<gene>
    <name evidence="2" type="ORF">M153_5001000937</name>
</gene>
<evidence type="ECO:0000313" key="3">
    <source>
        <dbReference type="Proteomes" id="UP000051530"/>
    </source>
</evidence>
<feature type="transmembrane region" description="Helical" evidence="1">
    <location>
        <begin position="26"/>
        <end position="48"/>
    </location>
</feature>
<dbReference type="Proteomes" id="UP000051530">
    <property type="component" value="Unassembled WGS sequence"/>
</dbReference>
<comment type="caution">
    <text evidence="2">The sequence shown here is derived from an EMBL/GenBank/DDBJ whole genome shotgun (WGS) entry which is preliminary data.</text>
</comment>
<evidence type="ECO:0000256" key="1">
    <source>
        <dbReference type="SAM" id="Phobius"/>
    </source>
</evidence>
<organism evidence="2 3">
    <name type="scientific">Pseudoloma neurophilia</name>
    <dbReference type="NCBI Taxonomy" id="146866"/>
    <lineage>
        <taxon>Eukaryota</taxon>
        <taxon>Fungi</taxon>
        <taxon>Fungi incertae sedis</taxon>
        <taxon>Microsporidia</taxon>
        <taxon>Pseudoloma</taxon>
    </lineage>
</organism>
<proteinExistence type="predicted"/>
<protein>
    <submittedName>
        <fullName evidence="2">Uncharacterized protein</fullName>
    </submittedName>
</protein>
<dbReference type="VEuPathDB" id="MicrosporidiaDB:M153_5001000937"/>
<sequence>MKRDPNWNLCGMNHFGYSKMLERDVIRYRALMAILLKLIGVIYILLMIRIMMRGLWLKKGVLLEDHNRFD</sequence>
<keyword evidence="1" id="KW-0812">Transmembrane</keyword>
<reference evidence="2 3" key="1">
    <citation type="submission" date="2015-07" db="EMBL/GenBank/DDBJ databases">
        <title>The genome of Pseudoloma neurophilia, a relevant intracellular parasite of the zebrafish.</title>
        <authorList>
            <person name="Ndikumana S."/>
            <person name="Pelin A."/>
            <person name="Sanders J."/>
            <person name="Corradi N."/>
        </authorList>
    </citation>
    <scope>NUCLEOTIDE SEQUENCE [LARGE SCALE GENOMIC DNA]</scope>
    <source>
        <strain evidence="2 3">MK1</strain>
    </source>
</reference>
<dbReference type="AlphaFoldDB" id="A0A0R0LSQ3"/>